<dbReference type="GO" id="GO:0005783">
    <property type="term" value="C:endoplasmic reticulum"/>
    <property type="evidence" value="ECO:0007669"/>
    <property type="project" value="TreeGrafter"/>
</dbReference>
<feature type="chain" id="PRO_5035226579" evidence="5">
    <location>
        <begin position="23"/>
        <end position="118"/>
    </location>
</feature>
<comment type="subcellular location">
    <subcellularLocation>
        <location evidence="1">Membrane</location>
        <topology evidence="1">Single-pass membrane protein</topology>
    </subcellularLocation>
</comment>
<evidence type="ECO:0000256" key="1">
    <source>
        <dbReference type="ARBA" id="ARBA00004167"/>
    </source>
</evidence>
<keyword evidence="4" id="KW-0472">Membrane</keyword>
<evidence type="ECO:0000256" key="2">
    <source>
        <dbReference type="ARBA" id="ARBA00022692"/>
    </source>
</evidence>
<dbReference type="InterPro" id="IPR052250">
    <property type="entry name" value="PDI_TMX3"/>
</dbReference>
<dbReference type="AlphaFoldDB" id="A0A8J5R9A2"/>
<protein>
    <submittedName>
        <fullName evidence="6">Uncharacterized protein</fullName>
    </submittedName>
</protein>
<keyword evidence="7" id="KW-1185">Reference proteome</keyword>
<keyword evidence="5" id="KW-0732">Signal</keyword>
<evidence type="ECO:0000256" key="5">
    <source>
        <dbReference type="SAM" id="SignalP"/>
    </source>
</evidence>
<reference evidence="6" key="2">
    <citation type="submission" date="2021-04" db="EMBL/GenBank/DDBJ databases">
        <title>Genome-wide patterns of bracovirus chromosomal integration into multiple host tissues during parasitism.</title>
        <authorList>
            <person name="Chebbi M.A.C."/>
        </authorList>
    </citation>
    <scope>NUCLEOTIDE SEQUENCE</scope>
    <source>
        <tissue evidence="6">Whole body</tissue>
    </source>
</reference>
<dbReference type="EMBL" id="JAAOIC020000067">
    <property type="protein sequence ID" value="KAG8034719.1"/>
    <property type="molecule type" value="Genomic_DNA"/>
</dbReference>
<feature type="signal peptide" evidence="5">
    <location>
        <begin position="1"/>
        <end position="22"/>
    </location>
</feature>
<proteinExistence type="predicted"/>
<dbReference type="OrthoDB" id="74910at2759"/>
<name>A0A8J5R9A2_9HYME</name>
<evidence type="ECO:0000256" key="4">
    <source>
        <dbReference type="ARBA" id="ARBA00023136"/>
    </source>
</evidence>
<evidence type="ECO:0000256" key="3">
    <source>
        <dbReference type="ARBA" id="ARBA00022989"/>
    </source>
</evidence>
<accession>A0A8J5R9A2</accession>
<evidence type="ECO:0000313" key="6">
    <source>
        <dbReference type="EMBL" id="KAG8034719.1"/>
    </source>
</evidence>
<dbReference type="GO" id="GO:0016020">
    <property type="term" value="C:membrane"/>
    <property type="evidence" value="ECO:0007669"/>
    <property type="project" value="UniProtKB-SubCell"/>
</dbReference>
<gene>
    <name evidence="6" type="ORF">G9C98_007795</name>
</gene>
<organism evidence="6 7">
    <name type="scientific">Cotesia typhae</name>
    <dbReference type="NCBI Taxonomy" id="2053667"/>
    <lineage>
        <taxon>Eukaryota</taxon>
        <taxon>Metazoa</taxon>
        <taxon>Ecdysozoa</taxon>
        <taxon>Arthropoda</taxon>
        <taxon>Hexapoda</taxon>
        <taxon>Insecta</taxon>
        <taxon>Pterygota</taxon>
        <taxon>Neoptera</taxon>
        <taxon>Endopterygota</taxon>
        <taxon>Hymenoptera</taxon>
        <taxon>Apocrita</taxon>
        <taxon>Ichneumonoidea</taxon>
        <taxon>Braconidae</taxon>
        <taxon>Microgastrinae</taxon>
        <taxon>Cotesia</taxon>
    </lineage>
</organism>
<reference evidence="6" key="1">
    <citation type="submission" date="2020-03" db="EMBL/GenBank/DDBJ databases">
        <authorList>
            <person name="Chebbi M.A."/>
            <person name="Drezen J.M."/>
        </authorList>
    </citation>
    <scope>NUCLEOTIDE SEQUENCE</scope>
    <source>
        <tissue evidence="6">Whole body</tissue>
    </source>
</reference>
<comment type="caution">
    <text evidence="6">The sequence shown here is derived from an EMBL/GenBank/DDBJ whole genome shotgun (WGS) entry which is preliminary data.</text>
</comment>
<keyword evidence="3" id="KW-1133">Transmembrane helix</keyword>
<dbReference type="PANTHER" id="PTHR46426">
    <property type="entry name" value="PROTEIN DISULFIDE-ISOMERASE TMX3"/>
    <property type="match status" value="1"/>
</dbReference>
<evidence type="ECO:0000313" key="7">
    <source>
        <dbReference type="Proteomes" id="UP000729913"/>
    </source>
</evidence>
<keyword evidence="2" id="KW-0812">Transmembrane</keyword>
<dbReference type="PANTHER" id="PTHR46426:SF1">
    <property type="entry name" value="PROTEIN DISULFIDE-ISOMERASE TMX3"/>
    <property type="match status" value="1"/>
</dbReference>
<dbReference type="Proteomes" id="UP000729913">
    <property type="component" value="Unassembled WGS sequence"/>
</dbReference>
<sequence length="118" mass="13592">MVSLLKLIFFTFFCAFVANTAASRVIELSDRFLDIYKDGHWMVMFESHFQFGWVANSELINSIAMTEMPLPSLIVINTKTNHHHIPDDEPGELTAQAIEMFLEHIRNDSAPVRSLKFF</sequence>